<feature type="region of interest" description="Disordered" evidence="1">
    <location>
        <begin position="31"/>
        <end position="55"/>
    </location>
</feature>
<organism evidence="2">
    <name type="scientific">Sesamum radiatum</name>
    <name type="common">Black benniseed</name>
    <dbReference type="NCBI Taxonomy" id="300843"/>
    <lineage>
        <taxon>Eukaryota</taxon>
        <taxon>Viridiplantae</taxon>
        <taxon>Streptophyta</taxon>
        <taxon>Embryophyta</taxon>
        <taxon>Tracheophyta</taxon>
        <taxon>Spermatophyta</taxon>
        <taxon>Magnoliopsida</taxon>
        <taxon>eudicotyledons</taxon>
        <taxon>Gunneridae</taxon>
        <taxon>Pentapetalae</taxon>
        <taxon>asterids</taxon>
        <taxon>lamiids</taxon>
        <taxon>Lamiales</taxon>
        <taxon>Pedaliaceae</taxon>
        <taxon>Sesamum</taxon>
    </lineage>
</organism>
<comment type="caution">
    <text evidence="2">The sequence shown here is derived from an EMBL/GenBank/DDBJ whole genome shotgun (WGS) entry which is preliminary data.</text>
</comment>
<reference evidence="2" key="1">
    <citation type="submission" date="2020-06" db="EMBL/GenBank/DDBJ databases">
        <authorList>
            <person name="Li T."/>
            <person name="Hu X."/>
            <person name="Zhang T."/>
            <person name="Song X."/>
            <person name="Zhang H."/>
            <person name="Dai N."/>
            <person name="Sheng W."/>
            <person name="Hou X."/>
            <person name="Wei L."/>
        </authorList>
    </citation>
    <scope>NUCLEOTIDE SEQUENCE</scope>
    <source>
        <strain evidence="2">G02</strain>
        <tissue evidence="2">Leaf</tissue>
    </source>
</reference>
<proteinExistence type="predicted"/>
<protein>
    <submittedName>
        <fullName evidence="2">Uncharacterized protein</fullName>
    </submittedName>
</protein>
<dbReference type="AlphaFoldDB" id="A0AAW2JMX0"/>
<evidence type="ECO:0000256" key="1">
    <source>
        <dbReference type="SAM" id="MobiDB-lite"/>
    </source>
</evidence>
<dbReference type="EMBL" id="JACGWJ010000032">
    <property type="protein sequence ID" value="KAL0296011.1"/>
    <property type="molecule type" value="Genomic_DNA"/>
</dbReference>
<name>A0AAW2JMX0_SESRA</name>
<gene>
    <name evidence="2" type="ORF">Sradi_6653200</name>
</gene>
<accession>A0AAW2JMX0</accession>
<sequence>MSAELDHLPLLHLHLMGSVSDREPRMVLRRVGDSSPEEVSEEVLGRGGSTIESRGLKAPGRATLEAGANGDFDTTCRTWAPLATPPSFDLLYKPLGVSIVTHILNSVVSH</sequence>
<evidence type="ECO:0000313" key="2">
    <source>
        <dbReference type="EMBL" id="KAL0296011.1"/>
    </source>
</evidence>
<reference evidence="2" key="2">
    <citation type="journal article" date="2024" name="Plant">
        <title>Genomic evolution and insights into agronomic trait innovations of Sesamum species.</title>
        <authorList>
            <person name="Miao H."/>
            <person name="Wang L."/>
            <person name="Qu L."/>
            <person name="Liu H."/>
            <person name="Sun Y."/>
            <person name="Le M."/>
            <person name="Wang Q."/>
            <person name="Wei S."/>
            <person name="Zheng Y."/>
            <person name="Lin W."/>
            <person name="Duan Y."/>
            <person name="Cao H."/>
            <person name="Xiong S."/>
            <person name="Wang X."/>
            <person name="Wei L."/>
            <person name="Li C."/>
            <person name="Ma Q."/>
            <person name="Ju M."/>
            <person name="Zhao R."/>
            <person name="Li G."/>
            <person name="Mu C."/>
            <person name="Tian Q."/>
            <person name="Mei H."/>
            <person name="Zhang T."/>
            <person name="Gao T."/>
            <person name="Zhang H."/>
        </authorList>
    </citation>
    <scope>NUCLEOTIDE SEQUENCE</scope>
    <source>
        <strain evidence="2">G02</strain>
    </source>
</reference>